<name>A0A0C2JWG9_9VIBR</name>
<comment type="caution">
    <text evidence="5">The sequence shown here is derived from an EMBL/GenBank/DDBJ whole genome shotgun (WGS) entry which is preliminary data.</text>
</comment>
<dbReference type="PANTHER" id="PTHR34501:SF2">
    <property type="entry name" value="OUTER MEMBRANE PORIN F-RELATED"/>
    <property type="match status" value="1"/>
</dbReference>
<accession>A0A0C2NWF6</accession>
<comment type="subcellular location">
    <subcellularLocation>
        <location evidence="1">Cell outer membrane</location>
        <topology evidence="1">Multi-pass membrane protein</topology>
    </subcellularLocation>
</comment>
<proteinExistence type="predicted"/>
<evidence type="ECO:0000256" key="3">
    <source>
        <dbReference type="ARBA" id="ARBA00023136"/>
    </source>
</evidence>
<protein>
    <submittedName>
        <fullName evidence="5">Membrane protein</fullName>
    </submittedName>
</protein>
<reference evidence="5 6" key="1">
    <citation type="submission" date="2014-11" db="EMBL/GenBank/DDBJ databases">
        <title>Draft Genome Sequence of Vibrio piscirenalis strains CECT 8603T and CECT 8604, two marine Gammaproteobacterium isolated from cultured gilthead sea bream (Sparus aurata).</title>
        <authorList>
            <person name="Arahal D.R."/>
            <person name="Rodrigo-Torres L."/>
            <person name="Lucena T."/>
            <person name="Pujalte M.J."/>
        </authorList>
    </citation>
    <scope>NUCLEOTIDE SEQUENCE [LARGE SCALE GENOMIC DNA]</scope>
    <source>
        <strain evidence="5 6">DCR 1-4-2</strain>
    </source>
</reference>
<evidence type="ECO:0000313" key="6">
    <source>
        <dbReference type="Proteomes" id="UP000031672"/>
    </source>
</evidence>
<dbReference type="STRING" id="1461322.OJ16_03810"/>
<dbReference type="CDD" id="cd00342">
    <property type="entry name" value="gram_neg_porins"/>
    <property type="match status" value="1"/>
</dbReference>
<dbReference type="EMBL" id="JTKH01000006">
    <property type="protein sequence ID" value="KII80460.1"/>
    <property type="molecule type" value="Genomic_DNA"/>
</dbReference>
<gene>
    <name evidence="5" type="ORF">OJ16_03810</name>
</gene>
<evidence type="ECO:0000256" key="4">
    <source>
        <dbReference type="SAM" id="SignalP"/>
    </source>
</evidence>
<keyword evidence="2 4" id="KW-0732">Signal</keyword>
<dbReference type="GO" id="GO:0015288">
    <property type="term" value="F:porin activity"/>
    <property type="evidence" value="ECO:0007669"/>
    <property type="project" value="InterPro"/>
</dbReference>
<dbReference type="Gene3D" id="2.40.160.10">
    <property type="entry name" value="Porin"/>
    <property type="match status" value="1"/>
</dbReference>
<dbReference type="AlphaFoldDB" id="A0A0C2JWG9"/>
<evidence type="ECO:0000313" key="5">
    <source>
        <dbReference type="EMBL" id="KII80460.1"/>
    </source>
</evidence>
<accession>A0A0C2JWG9</accession>
<keyword evidence="6" id="KW-1185">Reference proteome</keyword>
<dbReference type="SUPFAM" id="SSF56935">
    <property type="entry name" value="Porins"/>
    <property type="match status" value="1"/>
</dbReference>
<dbReference type="GO" id="GO:0009279">
    <property type="term" value="C:cell outer membrane"/>
    <property type="evidence" value="ECO:0007669"/>
    <property type="project" value="UniProtKB-SubCell"/>
</dbReference>
<organism evidence="5 6">
    <name type="scientific">Vibrio renipiscarius</name>
    <dbReference type="NCBI Taxonomy" id="1461322"/>
    <lineage>
        <taxon>Bacteria</taxon>
        <taxon>Pseudomonadati</taxon>
        <taxon>Pseudomonadota</taxon>
        <taxon>Gammaproteobacteria</taxon>
        <taxon>Vibrionales</taxon>
        <taxon>Vibrionaceae</taxon>
        <taxon>Vibrio</taxon>
    </lineage>
</organism>
<feature type="signal peptide" evidence="4">
    <location>
        <begin position="1"/>
        <end position="25"/>
    </location>
</feature>
<dbReference type="PANTHER" id="PTHR34501">
    <property type="entry name" value="PROTEIN YDDL-RELATED"/>
    <property type="match status" value="1"/>
</dbReference>
<dbReference type="InterPro" id="IPR050298">
    <property type="entry name" value="Gram-neg_bact_OMP"/>
</dbReference>
<dbReference type="InterPro" id="IPR033900">
    <property type="entry name" value="Gram_neg_porin_domain"/>
</dbReference>
<sequence>MDKFFKRTLVCAAVASAAMAGSANAAIELHGKAVQLYGQAAGSYQIWTPEAEGKDTTASVEIESRLGLRGTVEFADFAPNFIYQIETGNADHAAASWSSEAGILGGRDTWLGLDFEGMGSIKFGRQLVAAYNYVDWPHTNPGLGNVFDWYNPTGAAIEARTDHVLRWDSANFDGFNYQASLSAMDKSVDGVAASIAASYTQEMFTVHAGYYASSSYNTTETTKDSWAINQTTGVNELTPGKTTTTENGDGSFAIVGGQLYLDAFTLSAAYKMVDNGVTGNSQDSVSASAQYVTGNWLFKTGYSKAFEADEDVEVVAGVFNKAEAQAITGRVMYMLPSTVIYFDVRNYDVNGDDDSGDGTRTMLGMEYYF</sequence>
<evidence type="ECO:0000256" key="2">
    <source>
        <dbReference type="ARBA" id="ARBA00022729"/>
    </source>
</evidence>
<dbReference type="RefSeq" id="WP_040987625.1">
    <property type="nucleotide sequence ID" value="NZ_JTKH01000006.1"/>
</dbReference>
<dbReference type="OrthoDB" id="8173690at2"/>
<dbReference type="InterPro" id="IPR023614">
    <property type="entry name" value="Porin_dom_sf"/>
</dbReference>
<keyword evidence="3" id="KW-0472">Membrane</keyword>
<feature type="chain" id="PRO_5009758666" evidence="4">
    <location>
        <begin position="26"/>
        <end position="369"/>
    </location>
</feature>
<dbReference type="Proteomes" id="UP000031672">
    <property type="component" value="Unassembled WGS sequence"/>
</dbReference>
<evidence type="ECO:0000256" key="1">
    <source>
        <dbReference type="ARBA" id="ARBA00004571"/>
    </source>
</evidence>